<dbReference type="AlphaFoldDB" id="A0A923EEV6"/>
<dbReference type="GO" id="GO:0009401">
    <property type="term" value="P:phosphoenolpyruvate-dependent sugar phosphotransferase system"/>
    <property type="evidence" value="ECO:0007669"/>
    <property type="project" value="UniProtKB-KW"/>
</dbReference>
<comment type="function">
    <text evidence="10">The phosphoenolpyruvate-dependent sugar phosphotransferase system (sugar PTS), a major carbohydrate active transport system, catalyzes the phosphorylation of incoming sugar substrates concomitantly with their translocation across the cell membrane. The enzyme II UlaABC PTS system is involved in ascorbate transport.</text>
</comment>
<feature type="transmembrane region" description="Helical" evidence="14">
    <location>
        <begin position="359"/>
        <end position="381"/>
    </location>
</feature>
<comment type="similarity">
    <text evidence="11">Belongs to the UlaA family.</text>
</comment>
<evidence type="ECO:0000256" key="2">
    <source>
        <dbReference type="ARBA" id="ARBA00011738"/>
    </source>
</evidence>
<keyword evidence="7 14" id="KW-0812">Transmembrane</keyword>
<keyword evidence="8 14" id="KW-1133">Transmembrane helix</keyword>
<name>A0A923EEV6_CLOTT</name>
<feature type="transmembrane region" description="Helical" evidence="14">
    <location>
        <begin position="252"/>
        <end position="270"/>
    </location>
</feature>
<keyword evidence="6" id="KW-0598">Phosphotransferase system</keyword>
<evidence type="ECO:0000256" key="8">
    <source>
        <dbReference type="ARBA" id="ARBA00022989"/>
    </source>
</evidence>
<dbReference type="Proteomes" id="UP000563151">
    <property type="component" value="Unassembled WGS sequence"/>
</dbReference>
<feature type="transmembrane region" description="Helical" evidence="14">
    <location>
        <begin position="331"/>
        <end position="353"/>
    </location>
</feature>
<evidence type="ECO:0000313" key="15">
    <source>
        <dbReference type="EMBL" id="MBC2399920.1"/>
    </source>
</evidence>
<feature type="transmembrane region" description="Helical" evidence="14">
    <location>
        <begin position="393"/>
        <end position="411"/>
    </location>
</feature>
<feature type="transmembrane region" description="Helical" evidence="14">
    <location>
        <begin position="213"/>
        <end position="231"/>
    </location>
</feature>
<evidence type="ECO:0000256" key="4">
    <source>
        <dbReference type="ARBA" id="ARBA00022475"/>
    </source>
</evidence>
<keyword evidence="16" id="KW-1185">Reference proteome</keyword>
<evidence type="ECO:0000256" key="1">
    <source>
        <dbReference type="ARBA" id="ARBA00004651"/>
    </source>
</evidence>
<evidence type="ECO:0000256" key="11">
    <source>
        <dbReference type="ARBA" id="ARBA00038218"/>
    </source>
</evidence>
<accession>A0A923EEV6</accession>
<evidence type="ECO:0000256" key="7">
    <source>
        <dbReference type="ARBA" id="ARBA00022692"/>
    </source>
</evidence>
<feature type="transmembrane region" description="Helical" evidence="14">
    <location>
        <begin position="45"/>
        <end position="68"/>
    </location>
</feature>
<evidence type="ECO:0000256" key="6">
    <source>
        <dbReference type="ARBA" id="ARBA00022683"/>
    </source>
</evidence>
<evidence type="ECO:0000256" key="10">
    <source>
        <dbReference type="ARBA" id="ARBA00037387"/>
    </source>
</evidence>
<keyword evidence="9 14" id="KW-0472">Membrane</keyword>
<feature type="transmembrane region" description="Helical" evidence="14">
    <location>
        <begin position="114"/>
        <end position="133"/>
    </location>
</feature>
<reference evidence="15 16" key="1">
    <citation type="submission" date="2020-04" db="EMBL/GenBank/DDBJ databases">
        <title>Genomic insights into acetone-butanol-ethanol (ABE) fermentation by sequencing solventogenic clostridia strains.</title>
        <authorList>
            <person name="Brown S."/>
        </authorList>
    </citation>
    <scope>NUCLEOTIDE SEQUENCE [LARGE SCALE GENOMIC DNA]</scope>
    <source>
        <strain evidence="15 16">DJ011</strain>
    </source>
</reference>
<evidence type="ECO:0000256" key="13">
    <source>
        <dbReference type="ARBA" id="ARBA00042859"/>
    </source>
</evidence>
<keyword evidence="4" id="KW-1003">Cell membrane</keyword>
<evidence type="ECO:0000256" key="9">
    <source>
        <dbReference type="ARBA" id="ARBA00023136"/>
    </source>
</evidence>
<keyword evidence="3" id="KW-0813">Transport</keyword>
<dbReference type="Pfam" id="PF03611">
    <property type="entry name" value="EIIC-GAT"/>
    <property type="match status" value="1"/>
</dbReference>
<feature type="transmembrane region" description="Helical" evidence="14">
    <location>
        <begin position="139"/>
        <end position="161"/>
    </location>
</feature>
<evidence type="ECO:0000256" key="12">
    <source>
        <dbReference type="ARBA" id="ARBA00039702"/>
    </source>
</evidence>
<organism evidence="15 16">
    <name type="scientific">Clostridium tetanomorphum</name>
    <dbReference type="NCBI Taxonomy" id="1553"/>
    <lineage>
        <taxon>Bacteria</taxon>
        <taxon>Bacillati</taxon>
        <taxon>Bacillota</taxon>
        <taxon>Clostridia</taxon>
        <taxon>Eubacteriales</taxon>
        <taxon>Clostridiaceae</taxon>
        <taxon>Clostridium</taxon>
    </lineage>
</organism>
<comment type="caution">
    <text evidence="15">The sequence shown here is derived from an EMBL/GenBank/DDBJ whole genome shotgun (WGS) entry which is preliminary data.</text>
</comment>
<feature type="transmembrane region" description="Helical" evidence="14">
    <location>
        <begin position="88"/>
        <end position="107"/>
    </location>
</feature>
<dbReference type="InterPro" id="IPR004703">
    <property type="entry name" value="PTS_sugar-sp_permease"/>
</dbReference>
<evidence type="ECO:0000313" key="16">
    <source>
        <dbReference type="Proteomes" id="UP000563151"/>
    </source>
</evidence>
<protein>
    <recommendedName>
        <fullName evidence="12">Ascorbate-specific PTS system EIIC component</fullName>
    </recommendedName>
    <alternativeName>
        <fullName evidence="13">Ascorbate-specific permease IIC component UlaA</fullName>
    </alternativeName>
</protein>
<dbReference type="GO" id="GO:0005886">
    <property type="term" value="C:plasma membrane"/>
    <property type="evidence" value="ECO:0007669"/>
    <property type="project" value="UniProtKB-SubCell"/>
</dbReference>
<comment type="subcellular location">
    <subcellularLocation>
        <location evidence="1">Cell membrane</location>
        <topology evidence="1">Multi-pass membrane protein</topology>
    </subcellularLocation>
</comment>
<proteinExistence type="inferred from homology"/>
<evidence type="ECO:0000256" key="14">
    <source>
        <dbReference type="SAM" id="Phobius"/>
    </source>
</evidence>
<dbReference type="EMBL" id="JAAZWO010000040">
    <property type="protein sequence ID" value="MBC2399920.1"/>
    <property type="molecule type" value="Genomic_DNA"/>
</dbReference>
<evidence type="ECO:0000256" key="3">
    <source>
        <dbReference type="ARBA" id="ARBA00022448"/>
    </source>
</evidence>
<sequence>MDILDGLMRTDIILVCIITLGLIIQRKNIKNIFVSIVKGSMGYSIIVLGSNMAINTLSVLSLVIRRALHVFDIIPSNETMFSLTGNYNGKNALFIMIIAMASNIIIAKFSKLKYIFINGYYILYMSGMLALLINDKPTYILIWTAGIYLGFFMSFCPYITAKFIKNITNRDDIGLAHFGSFACFIGGVSALIFKNSKEEEIPKRKVSFMRDSNVLMAVSMFIIYFLAIINVDKGFLYDFTGEKDKIYIAFKYSINFTVAFYLIILGVRMMTDEILYAFKGIAEKLIKDAKPAMDGAVFFTYNPEMVMLGFIVSLLGGIITLMIQMKLKSPVVVPSITTHLFSGGIAGIFGYSAGKKRGAILSALIHGIIITIIPVVFLPILQPHIGLMRTCYADSDFGILAILFNLIKAILSN</sequence>
<comment type="subunit">
    <text evidence="2">Homodimer.</text>
</comment>
<feature type="transmembrane region" description="Helical" evidence="14">
    <location>
        <begin position="173"/>
        <end position="193"/>
    </location>
</feature>
<dbReference type="PANTHER" id="PTHR33843:SF4">
    <property type="entry name" value="ASCORBATE-SPECIFIC PTS SYSTEM EIIC COMPONENT"/>
    <property type="match status" value="1"/>
</dbReference>
<dbReference type="InterPro" id="IPR051562">
    <property type="entry name" value="Ascorbate-PTS_EIIC"/>
</dbReference>
<evidence type="ECO:0000256" key="5">
    <source>
        <dbReference type="ARBA" id="ARBA00022597"/>
    </source>
</evidence>
<dbReference type="PANTHER" id="PTHR33843">
    <property type="entry name" value="ASCORBATE-SPECIFIC PTS SYSTEM EIIC COMPONENT"/>
    <property type="match status" value="1"/>
</dbReference>
<feature type="transmembrane region" description="Helical" evidence="14">
    <location>
        <begin position="6"/>
        <end position="24"/>
    </location>
</feature>
<keyword evidence="5" id="KW-0762">Sugar transport</keyword>
<dbReference type="RefSeq" id="WP_035147630.1">
    <property type="nucleotide sequence ID" value="NZ_JAAZWO010000040.1"/>
</dbReference>
<gene>
    <name evidence="15" type="ORF">HGG79_19450</name>
</gene>
<feature type="transmembrane region" description="Helical" evidence="14">
    <location>
        <begin position="305"/>
        <end position="324"/>
    </location>
</feature>